<dbReference type="AlphaFoldDB" id="A0A832WLH6"/>
<evidence type="ECO:0000313" key="1">
    <source>
        <dbReference type="EMBL" id="HII71120.1"/>
    </source>
</evidence>
<evidence type="ECO:0000313" key="2">
    <source>
        <dbReference type="Proteomes" id="UP000619545"/>
    </source>
</evidence>
<dbReference type="RefSeq" id="WP_011019524.1">
    <property type="nucleotide sequence ID" value="NZ_DUJS01000006.1"/>
</dbReference>
<gene>
    <name evidence="1" type="ORF">HA336_07840</name>
</gene>
<protein>
    <recommendedName>
        <fullName evidence="3">CARDB domain-containing protein</fullName>
    </recommendedName>
</protein>
<dbReference type="Proteomes" id="UP000619545">
    <property type="component" value="Unassembled WGS sequence"/>
</dbReference>
<name>A0A832WLH6_9EURY</name>
<proteinExistence type="predicted"/>
<accession>A0A832WLH6</accession>
<reference evidence="1" key="1">
    <citation type="journal article" date="2020" name="bioRxiv">
        <title>A rank-normalized archaeal taxonomy based on genome phylogeny resolves widespread incomplete and uneven classifications.</title>
        <authorList>
            <person name="Rinke C."/>
            <person name="Chuvochina M."/>
            <person name="Mussig A.J."/>
            <person name="Chaumeil P.-A."/>
            <person name="Waite D.W."/>
            <person name="Whitman W.B."/>
            <person name="Parks D.H."/>
            <person name="Hugenholtz P."/>
        </authorList>
    </citation>
    <scope>NUCLEOTIDE SEQUENCE</scope>
    <source>
        <strain evidence="1">UBA8853</strain>
    </source>
</reference>
<dbReference type="Gene3D" id="2.60.40.10">
    <property type="entry name" value="Immunoglobulins"/>
    <property type="match status" value="1"/>
</dbReference>
<dbReference type="EMBL" id="DUJS01000006">
    <property type="protein sequence ID" value="HII71120.1"/>
    <property type="molecule type" value="Genomic_DNA"/>
</dbReference>
<dbReference type="InterPro" id="IPR013783">
    <property type="entry name" value="Ig-like_fold"/>
</dbReference>
<organism evidence="1 2">
    <name type="scientific">Methanopyrus kandleri</name>
    <dbReference type="NCBI Taxonomy" id="2320"/>
    <lineage>
        <taxon>Archaea</taxon>
        <taxon>Methanobacteriati</taxon>
        <taxon>Methanobacteriota</taxon>
        <taxon>Methanomada group</taxon>
        <taxon>Methanopyri</taxon>
        <taxon>Methanopyrales</taxon>
        <taxon>Methanopyraceae</taxon>
        <taxon>Methanopyrus</taxon>
    </lineage>
</organism>
<evidence type="ECO:0008006" key="3">
    <source>
        <dbReference type="Google" id="ProtNLM"/>
    </source>
</evidence>
<sequence>MGCLPTVLAALAAIFVVGGVATATDDTYPHHYVKFRIEPKIQSVEVPSEVVAEGGTAEVPVKVTVTWTGNYPCTIKRTPTRMTFAVDGNVVNTQMITPPYKVGDTRTVSTTLRLTPGEHEITVTVRFPNLCSTGSPVEPTRRASGSS</sequence>
<comment type="caution">
    <text evidence="1">The sequence shown here is derived from an EMBL/GenBank/DDBJ whole genome shotgun (WGS) entry which is preliminary data.</text>
</comment>
<dbReference type="GeneID" id="1477257"/>